<dbReference type="PANTHER" id="PTHR34542:SF2">
    <property type="entry name" value="OS01G0136300 PROTEIN"/>
    <property type="match status" value="1"/>
</dbReference>
<keyword evidence="2" id="KW-1185">Reference proteome</keyword>
<dbReference type="EMBL" id="SWLB01000015">
    <property type="protein sequence ID" value="KAF3328890.1"/>
    <property type="molecule type" value="Genomic_DNA"/>
</dbReference>
<sequence length="102" mass="11636">MEIRHSKPNRKQPKDWSIEATAMERKELLRCPRSLQDLFVSSPPQSLHCSSIEASGSQTGTCQRMGTTDISASGLHHRFQFGNLRRRLLRRPWRPALGAIPE</sequence>
<accession>A0A833VJG4</accession>
<dbReference type="PANTHER" id="PTHR34542">
    <property type="entry name" value="OS08G0359900 PROTEIN"/>
    <property type="match status" value="1"/>
</dbReference>
<comment type="caution">
    <text evidence="1">The sequence shown here is derived from an EMBL/GenBank/DDBJ whole genome shotgun (WGS) entry which is preliminary data.</text>
</comment>
<evidence type="ECO:0000313" key="1">
    <source>
        <dbReference type="EMBL" id="KAF3328890.1"/>
    </source>
</evidence>
<name>A0A833VJG4_9POAL</name>
<organism evidence="1 2">
    <name type="scientific">Carex littledalei</name>
    <dbReference type="NCBI Taxonomy" id="544730"/>
    <lineage>
        <taxon>Eukaryota</taxon>
        <taxon>Viridiplantae</taxon>
        <taxon>Streptophyta</taxon>
        <taxon>Embryophyta</taxon>
        <taxon>Tracheophyta</taxon>
        <taxon>Spermatophyta</taxon>
        <taxon>Magnoliopsida</taxon>
        <taxon>Liliopsida</taxon>
        <taxon>Poales</taxon>
        <taxon>Cyperaceae</taxon>
        <taxon>Cyperoideae</taxon>
        <taxon>Cariceae</taxon>
        <taxon>Carex</taxon>
        <taxon>Carex subgen. Euthyceras</taxon>
    </lineage>
</organism>
<reference evidence="1" key="1">
    <citation type="submission" date="2020-01" db="EMBL/GenBank/DDBJ databases">
        <title>Genome sequence of Kobresia littledalei, the first chromosome-level genome in the family Cyperaceae.</title>
        <authorList>
            <person name="Qu G."/>
        </authorList>
    </citation>
    <scope>NUCLEOTIDE SEQUENCE</scope>
    <source>
        <strain evidence="1">C.B.Clarke</strain>
        <tissue evidence="1">Leaf</tissue>
    </source>
</reference>
<proteinExistence type="predicted"/>
<evidence type="ECO:0000313" key="2">
    <source>
        <dbReference type="Proteomes" id="UP000623129"/>
    </source>
</evidence>
<dbReference type="Proteomes" id="UP000623129">
    <property type="component" value="Unassembled WGS sequence"/>
</dbReference>
<gene>
    <name evidence="1" type="ORF">FCM35_KLT05968</name>
</gene>
<dbReference type="AlphaFoldDB" id="A0A833VJG4"/>
<protein>
    <submittedName>
        <fullName evidence="1">Uncharacterized protein</fullName>
    </submittedName>
</protein>